<keyword evidence="2" id="KW-0472">Membrane</keyword>
<evidence type="ECO:0000259" key="3">
    <source>
        <dbReference type="Pfam" id="PF08370"/>
    </source>
</evidence>
<evidence type="ECO:0000313" key="4">
    <source>
        <dbReference type="EMBL" id="KAK1353402.1"/>
    </source>
</evidence>
<feature type="domain" description="Plant PDR ABC transporter associated" evidence="3">
    <location>
        <begin position="141"/>
        <end position="168"/>
    </location>
</feature>
<reference evidence="4" key="1">
    <citation type="submission" date="2023-02" db="EMBL/GenBank/DDBJ databases">
        <title>Genome of toxic invasive species Heracleum sosnowskyi carries increased number of genes despite the absence of recent whole-genome duplications.</title>
        <authorList>
            <person name="Schelkunov M."/>
            <person name="Shtratnikova V."/>
            <person name="Makarenko M."/>
            <person name="Klepikova A."/>
            <person name="Omelchenko D."/>
            <person name="Novikova G."/>
            <person name="Obukhova E."/>
            <person name="Bogdanov V."/>
            <person name="Penin A."/>
            <person name="Logacheva M."/>
        </authorList>
    </citation>
    <scope>NUCLEOTIDE SEQUENCE</scope>
    <source>
        <strain evidence="4">Hsosn_3</strain>
        <tissue evidence="4">Leaf</tissue>
    </source>
</reference>
<keyword evidence="1" id="KW-0813">Transport</keyword>
<evidence type="ECO:0000256" key="2">
    <source>
        <dbReference type="SAM" id="Phobius"/>
    </source>
</evidence>
<keyword evidence="2" id="KW-0812">Transmembrane</keyword>
<dbReference type="Proteomes" id="UP001237642">
    <property type="component" value="Unassembled WGS sequence"/>
</dbReference>
<sequence>MFRFVASLCRNIVVSTTVVSLTILLVFLFGGFIIPKCKISIVSFELTYASLQTKLNSAASMPVWLKWAFWFSPLAYGEIGLAVNEFLAPRWQKVRVVDGSAHVFHHVIKGLRTCYVSERTYPNPHPFLFFLSVTSRNVMNVGAFFGFTLLFNIGFVLALSFLKPPGSRAIFSSLSPVQRNEEFTDNHAEEKSSKRG</sequence>
<feature type="transmembrane region" description="Helical" evidence="2">
    <location>
        <begin position="141"/>
        <end position="162"/>
    </location>
</feature>
<evidence type="ECO:0000256" key="1">
    <source>
        <dbReference type="ARBA" id="ARBA00022448"/>
    </source>
</evidence>
<feature type="transmembrane region" description="Helical" evidence="2">
    <location>
        <begin position="12"/>
        <end position="34"/>
    </location>
</feature>
<name>A0AAD8LYU2_9APIA</name>
<dbReference type="InterPro" id="IPR013581">
    <property type="entry name" value="PDR_assoc"/>
</dbReference>
<gene>
    <name evidence="4" type="ORF">POM88_052537</name>
</gene>
<accession>A0AAD8LYU2</accession>
<dbReference type="EMBL" id="JAUIZM010000013">
    <property type="protein sequence ID" value="KAK1353402.1"/>
    <property type="molecule type" value="Genomic_DNA"/>
</dbReference>
<proteinExistence type="predicted"/>
<keyword evidence="5" id="KW-1185">Reference proteome</keyword>
<dbReference type="PANTHER" id="PTHR19241">
    <property type="entry name" value="ATP-BINDING CASSETTE TRANSPORTER"/>
    <property type="match status" value="1"/>
</dbReference>
<comment type="caution">
    <text evidence="4">The sequence shown here is derived from an EMBL/GenBank/DDBJ whole genome shotgun (WGS) entry which is preliminary data.</text>
</comment>
<reference evidence="4" key="2">
    <citation type="submission" date="2023-05" db="EMBL/GenBank/DDBJ databases">
        <authorList>
            <person name="Schelkunov M.I."/>
        </authorList>
    </citation>
    <scope>NUCLEOTIDE SEQUENCE</scope>
    <source>
        <strain evidence="4">Hsosn_3</strain>
        <tissue evidence="4">Leaf</tissue>
    </source>
</reference>
<keyword evidence="2" id="KW-1133">Transmembrane helix</keyword>
<dbReference type="AlphaFoldDB" id="A0AAD8LYU2"/>
<dbReference type="Pfam" id="PF08370">
    <property type="entry name" value="PDR_assoc"/>
    <property type="match status" value="1"/>
</dbReference>
<evidence type="ECO:0000313" key="5">
    <source>
        <dbReference type="Proteomes" id="UP001237642"/>
    </source>
</evidence>
<organism evidence="4 5">
    <name type="scientific">Heracleum sosnowskyi</name>
    <dbReference type="NCBI Taxonomy" id="360622"/>
    <lineage>
        <taxon>Eukaryota</taxon>
        <taxon>Viridiplantae</taxon>
        <taxon>Streptophyta</taxon>
        <taxon>Embryophyta</taxon>
        <taxon>Tracheophyta</taxon>
        <taxon>Spermatophyta</taxon>
        <taxon>Magnoliopsida</taxon>
        <taxon>eudicotyledons</taxon>
        <taxon>Gunneridae</taxon>
        <taxon>Pentapetalae</taxon>
        <taxon>asterids</taxon>
        <taxon>campanulids</taxon>
        <taxon>Apiales</taxon>
        <taxon>Apiaceae</taxon>
        <taxon>Apioideae</taxon>
        <taxon>apioid superclade</taxon>
        <taxon>Tordylieae</taxon>
        <taxon>Tordyliinae</taxon>
        <taxon>Heracleum</taxon>
    </lineage>
</organism>
<protein>
    <recommendedName>
        <fullName evidence="3">Plant PDR ABC transporter associated domain-containing protein</fullName>
    </recommendedName>
</protein>